<gene>
    <name evidence="1" type="ORF">PHILAsVB114_01910</name>
</gene>
<organism evidence="1 2">
    <name type="scientific">Candidatus Planktophila limnetica</name>
    <dbReference type="NCBI Taxonomy" id="573600"/>
    <lineage>
        <taxon>Bacteria</taxon>
        <taxon>Bacillati</taxon>
        <taxon>Actinomycetota</taxon>
        <taxon>Actinomycetes</taxon>
        <taxon>Candidatus Nanopelagicales</taxon>
        <taxon>Candidatus Nanopelagicaceae</taxon>
        <taxon>Candidatus Planktophila</taxon>
    </lineage>
</organism>
<dbReference type="Pfam" id="PF21853">
    <property type="entry name" value="DUF6912"/>
    <property type="match status" value="1"/>
</dbReference>
<name>A0A249LEQ8_9ACTN</name>
<reference evidence="1 2" key="1">
    <citation type="submission" date="2016-07" db="EMBL/GenBank/DDBJ databases">
        <title>High microdiversification within the ubiquitous acI lineage of Actinobacteria.</title>
        <authorList>
            <person name="Neuenschwander S.M."/>
            <person name="Salcher M."/>
            <person name="Ghai R."/>
            <person name="Pernthaler J."/>
        </authorList>
    </citation>
    <scope>NUCLEOTIDE SEQUENCE [LARGE SCALE GENOMIC DNA]</scope>
    <source>
        <strain evidence="1">MMS-VB-114</strain>
    </source>
</reference>
<sequence>MRAYLPLTIDEVKDFYLQKTFAPEIIYAPTIKFITANPELDEEEAEYEISMIAARASGGFVIAVELAEKEVFQHNEETIEILNEIIWENVEALFEYDSVEDELTWYATQEIGDYLQSVGSK</sequence>
<evidence type="ECO:0000313" key="1">
    <source>
        <dbReference type="EMBL" id="ASY27429.1"/>
    </source>
</evidence>
<protein>
    <submittedName>
        <fullName evidence="1">Uncharacterized protein</fullName>
    </submittedName>
</protein>
<accession>A0A249LEQ8</accession>
<keyword evidence="2" id="KW-1185">Reference proteome</keyword>
<dbReference type="OrthoDB" id="5196120at2"/>
<dbReference type="RefSeq" id="WP_095697721.1">
    <property type="nucleotide sequence ID" value="NZ_CP016782.1"/>
</dbReference>
<dbReference type="EMBL" id="CP016782">
    <property type="protein sequence ID" value="ASY27429.1"/>
    <property type="molecule type" value="Genomic_DNA"/>
</dbReference>
<proteinExistence type="predicted"/>
<dbReference type="InterPro" id="IPR054206">
    <property type="entry name" value="DUF6912"/>
</dbReference>
<evidence type="ECO:0000313" key="2">
    <source>
        <dbReference type="Proteomes" id="UP000217221"/>
    </source>
</evidence>
<dbReference type="Proteomes" id="UP000217221">
    <property type="component" value="Chromosome"/>
</dbReference>
<dbReference type="AlphaFoldDB" id="A0A249LEQ8"/>
<dbReference type="KEGG" id="plim:PHILAsVB114_01910"/>